<evidence type="ECO:0000313" key="2">
    <source>
        <dbReference type="EMBL" id="CAI3984541.1"/>
    </source>
</evidence>
<dbReference type="SUPFAM" id="SSF56672">
    <property type="entry name" value="DNA/RNA polymerases"/>
    <property type="match status" value="1"/>
</dbReference>
<accession>A0A9P1C3V0</accession>
<organism evidence="2">
    <name type="scientific">Cladocopium goreaui</name>
    <dbReference type="NCBI Taxonomy" id="2562237"/>
    <lineage>
        <taxon>Eukaryota</taxon>
        <taxon>Sar</taxon>
        <taxon>Alveolata</taxon>
        <taxon>Dinophyceae</taxon>
        <taxon>Suessiales</taxon>
        <taxon>Symbiodiniaceae</taxon>
        <taxon>Cladocopium</taxon>
    </lineage>
</organism>
<dbReference type="InterPro" id="IPR043502">
    <property type="entry name" value="DNA/RNA_pol_sf"/>
</dbReference>
<name>A0A9P1C3V0_9DINO</name>
<dbReference type="Pfam" id="PF13475">
    <property type="entry name" value="DUF4116"/>
    <property type="match status" value="2"/>
</dbReference>
<evidence type="ECO:0000313" key="3">
    <source>
        <dbReference type="EMBL" id="CAL4771853.1"/>
    </source>
</evidence>
<dbReference type="EMBL" id="CAMXCT030000896">
    <property type="protein sequence ID" value="CAL4771853.1"/>
    <property type="molecule type" value="Genomic_DNA"/>
</dbReference>
<comment type="caution">
    <text evidence="2">The sequence shown here is derived from an EMBL/GenBank/DDBJ whole genome shotgun (WGS) entry which is preliminary data.</text>
</comment>
<sequence length="1509" mass="167938">MTSIVESEAHFRKRCQETGLSDRGLAAVIAAGYTNLGQLAFASGQPGQPLNEAEFQRFAQNVLGGLATLADTSTLKRLVFEGQTVLLAQLRDQVVNPDAATTRKLPAIERSTKMQNLKARLVGVVIEKALEPSYALLDAVAQQWEAKQLAYLSPEKCTSREWEITMSKTSKQLSIDTDKLLVKSEQSVPDQQVSTEMQVYEALRRRGIALAFTDSLTWEVHERYLQRLFQHMRNEAPEGYSKTTLQQVLRADRDVFLHMVQRDVSMRRAPDNTLPMDTAILEAVSSYEVGFSLMPLPKKIERSCKEETTYLLMLIAGGFALSSTWAVAPGSRMVANVKGASTFACDVDVMHLILNLNTRRRQNSKHKHAQWGFNRKTKSFATAEETAYPMGLAKMIAMVIVRCLLNLGIKGNPETLEAVQPVALQALQKMRAATGTQSRSSRIPALVPTYKLRFRIGGHSDALPDVNIFQRVRKDVTISSSPTQTLPKGSKLLALAPVDNLVTGDEMPAQPEIFKVGTPTLDSSCVIQTWGVPWEPEQFVQEVVKAGHPMDMATFLPPRLQSLLTNYETMSSCDRVDSRLTAVKFWLKRAMELKGDESEFHSNLDPAVASVLRGKRILLWKQMLESIEYEDMDVVNEFVSGTKLVGEAQSTGLWPKKFKPASLTESDLSHIAMSQRSVLNYKSFEFMDDETLNAVWNQTLDEVEAGELSGPYEVEQVPQEYPLSRRFGIKQSSKVRCVDDFTQSSINACAQTCESPKPHTVDILCSMCLALMKVATRDSTWEARSFDLKRAYQQCAIHPEHSKYSYIAVAHPAEKRIKCFKMKALPFGSVMSVHSFLRLSHSLWAIMVSIFGVFISNYFDDFVALATSCETTSVTAAVTLTFKMLGWIFAETGDKAPPFASVVAALGATIDVSLLHRGRVRIDNTESRKAEIAAAIAQILDTGTLIRPDALRLRGRLQFVAGQIFGRIAKRSLALITKHAYGECGPTISDETRHALKLFHQLILMDVPREVSLTTGRSWYIFTDACYEPDNAEKTAGIGAVLVDQFGRYRGFFSVFLTEDLLAKLNITKRKTIIFECELLAIFVAMTCWSQHLQDSQVMVCTDNEGVKDALIACQTSSYNATPILVAFLQLEFDLKWNAWFSRVPSESNVADDPSRGEIQKLLTQGVQQFQINLDSMWNGLLELATRGGFDQHSMPHAVKRLLEYSEGGPNDPRTTFNDLRKWLTAVKEELSPWGWQAYDAEFRERMQAEKKLYAMNGLPNSGAEPKVWEQRILFDGKTLSDSDCLTALGEFHEVQVHEGLGLQLLRLDSSWASALEAVHNDGNDLEQLEHLQGDRDIVTAAVKSRGAALRFAAESLRRDPQIALAAVSQDGNALRYTHLKADRQVVLAAVSNCGLSIQYAAPHLHRDIEVGAIAMMEDQRALEFIPQELWIDCFEEAQRLSSQQLQCSSEFAKTFSFDTVVASLIRHLPSCFGGLAGCLVGPFVATGMSAESCEDCKDVSIQGPSSNV</sequence>
<reference evidence="3 4" key="2">
    <citation type="submission" date="2024-05" db="EMBL/GenBank/DDBJ databases">
        <authorList>
            <person name="Chen Y."/>
            <person name="Shah S."/>
            <person name="Dougan E. K."/>
            <person name="Thang M."/>
            <person name="Chan C."/>
        </authorList>
    </citation>
    <scope>NUCLEOTIDE SEQUENCE [LARGE SCALE GENOMIC DNA]</scope>
</reference>
<keyword evidence="3" id="KW-0548">Nucleotidyltransferase</keyword>
<dbReference type="InterPro" id="IPR052055">
    <property type="entry name" value="Hepadnavirus_pol/RT"/>
</dbReference>
<dbReference type="EMBL" id="CAMXCT020000896">
    <property type="protein sequence ID" value="CAL1137916.1"/>
    <property type="molecule type" value="Genomic_DNA"/>
</dbReference>
<dbReference type="PANTHER" id="PTHR33050:SF7">
    <property type="entry name" value="RIBONUCLEASE H"/>
    <property type="match status" value="1"/>
</dbReference>
<evidence type="ECO:0000259" key="1">
    <source>
        <dbReference type="Pfam" id="PF13475"/>
    </source>
</evidence>
<keyword evidence="3" id="KW-0808">Transferase</keyword>
<protein>
    <submittedName>
        <fullName evidence="3">Reverse transcriptase domain-containing protein</fullName>
    </submittedName>
</protein>
<evidence type="ECO:0000313" key="4">
    <source>
        <dbReference type="Proteomes" id="UP001152797"/>
    </source>
</evidence>
<feature type="domain" description="DUF4116" evidence="1">
    <location>
        <begin position="1383"/>
        <end position="1430"/>
    </location>
</feature>
<proteinExistence type="predicted"/>
<dbReference type="EMBL" id="CAMXCT010000896">
    <property type="protein sequence ID" value="CAI3984541.1"/>
    <property type="molecule type" value="Genomic_DNA"/>
</dbReference>
<dbReference type="InterPro" id="IPR025197">
    <property type="entry name" value="DUF4116"/>
</dbReference>
<keyword evidence="4" id="KW-1185">Reference proteome</keyword>
<feature type="domain" description="DUF4116" evidence="1">
    <location>
        <begin position="1335"/>
        <end position="1377"/>
    </location>
</feature>
<dbReference type="PANTHER" id="PTHR33050">
    <property type="entry name" value="REVERSE TRANSCRIPTASE DOMAIN-CONTAINING PROTEIN"/>
    <property type="match status" value="1"/>
</dbReference>
<dbReference type="GO" id="GO:0003964">
    <property type="term" value="F:RNA-directed DNA polymerase activity"/>
    <property type="evidence" value="ECO:0007669"/>
    <property type="project" value="UniProtKB-KW"/>
</dbReference>
<reference evidence="2" key="1">
    <citation type="submission" date="2022-10" db="EMBL/GenBank/DDBJ databases">
        <authorList>
            <person name="Chen Y."/>
            <person name="Dougan E. K."/>
            <person name="Chan C."/>
            <person name="Rhodes N."/>
            <person name="Thang M."/>
        </authorList>
    </citation>
    <scope>NUCLEOTIDE SEQUENCE</scope>
</reference>
<dbReference type="Proteomes" id="UP001152797">
    <property type="component" value="Unassembled WGS sequence"/>
</dbReference>
<keyword evidence="3" id="KW-0695">RNA-directed DNA polymerase</keyword>
<gene>
    <name evidence="2" type="ORF">C1SCF055_LOCUS12069</name>
</gene>